<dbReference type="Proteomes" id="UP000076563">
    <property type="component" value="Unassembled WGS sequence"/>
</dbReference>
<feature type="transmembrane region" description="Helical" evidence="1">
    <location>
        <begin position="12"/>
        <end position="31"/>
    </location>
</feature>
<proteinExistence type="predicted"/>
<accession>A0A163VH18</accession>
<reference evidence="3" key="1">
    <citation type="submission" date="2016-01" db="EMBL/GenBank/DDBJ databases">
        <title>Draft genome of Chromobacterium sp. F49.</title>
        <authorList>
            <person name="Hong K.W."/>
        </authorList>
    </citation>
    <scope>NUCLEOTIDE SEQUENCE [LARGE SCALE GENOMIC DNA]</scope>
    <source>
        <strain evidence="3">M63</strain>
    </source>
</reference>
<gene>
    <name evidence="2" type="ORF">AV654_28420</name>
</gene>
<keyword evidence="1" id="KW-0812">Transmembrane</keyword>
<keyword evidence="1" id="KW-1133">Transmembrane helix</keyword>
<evidence type="ECO:0000313" key="2">
    <source>
        <dbReference type="EMBL" id="KZE74873.1"/>
    </source>
</evidence>
<dbReference type="OrthoDB" id="9907256at2"/>
<dbReference type="AlphaFoldDB" id="A0A163VH18"/>
<feature type="transmembrane region" description="Helical" evidence="1">
    <location>
        <begin position="37"/>
        <end position="60"/>
    </location>
</feature>
<sequence>MKQVLLNFLKKRLPWNIFNFIILFTILPSILNVDLQTSLLVGSIVFVVVGLIEIIAMALWGRK</sequence>
<evidence type="ECO:0000256" key="1">
    <source>
        <dbReference type="SAM" id="Phobius"/>
    </source>
</evidence>
<comment type="caution">
    <text evidence="2">The sequence shown here is derived from an EMBL/GenBank/DDBJ whole genome shotgun (WGS) entry which is preliminary data.</text>
</comment>
<dbReference type="RefSeq" id="WP_063185341.1">
    <property type="nucleotide sequence ID" value="NZ_LQRA01000075.1"/>
</dbReference>
<protein>
    <submittedName>
        <fullName evidence="2">Uncharacterized protein</fullName>
    </submittedName>
</protein>
<evidence type="ECO:0000313" key="3">
    <source>
        <dbReference type="Proteomes" id="UP000076563"/>
    </source>
</evidence>
<keyword evidence="1" id="KW-0472">Membrane</keyword>
<name>A0A163VH18_9BACL</name>
<dbReference type="EMBL" id="LQRA01000075">
    <property type="protein sequence ID" value="KZE74873.1"/>
    <property type="molecule type" value="Genomic_DNA"/>
</dbReference>
<organism evidence="2 3">
    <name type="scientific">Paenibacillus elgii</name>
    <dbReference type="NCBI Taxonomy" id="189691"/>
    <lineage>
        <taxon>Bacteria</taxon>
        <taxon>Bacillati</taxon>
        <taxon>Bacillota</taxon>
        <taxon>Bacilli</taxon>
        <taxon>Bacillales</taxon>
        <taxon>Paenibacillaceae</taxon>
        <taxon>Paenibacillus</taxon>
    </lineage>
</organism>
<keyword evidence="3" id="KW-1185">Reference proteome</keyword>